<evidence type="ECO:0000256" key="1">
    <source>
        <dbReference type="ARBA" id="ARBA00004651"/>
    </source>
</evidence>
<gene>
    <name evidence="10" type="ORF">DNL40_04585</name>
</gene>
<feature type="transmembrane region" description="Helical" evidence="8">
    <location>
        <begin position="546"/>
        <end position="568"/>
    </location>
</feature>
<evidence type="ECO:0000256" key="3">
    <source>
        <dbReference type="ARBA" id="ARBA00022475"/>
    </source>
</evidence>
<protein>
    <submittedName>
        <fullName evidence="10">Formate hydrogenlyase</fullName>
    </submittedName>
</protein>
<dbReference type="InterPro" id="IPR001750">
    <property type="entry name" value="ND/Mrp_TM"/>
</dbReference>
<feature type="transmembrane region" description="Helical" evidence="8">
    <location>
        <begin position="84"/>
        <end position="104"/>
    </location>
</feature>
<feature type="transmembrane region" description="Helical" evidence="8">
    <location>
        <begin position="414"/>
        <end position="434"/>
    </location>
</feature>
<evidence type="ECO:0000256" key="6">
    <source>
        <dbReference type="ARBA" id="ARBA00023136"/>
    </source>
</evidence>
<dbReference type="GO" id="GO:0016829">
    <property type="term" value="F:lyase activity"/>
    <property type="evidence" value="ECO:0007669"/>
    <property type="project" value="UniProtKB-KW"/>
</dbReference>
<dbReference type="EMBL" id="QKWH01000002">
    <property type="protein sequence ID" value="PZR54400.1"/>
    <property type="molecule type" value="Genomic_DNA"/>
</dbReference>
<feature type="transmembrane region" description="Helical" evidence="8">
    <location>
        <begin position="139"/>
        <end position="161"/>
    </location>
</feature>
<keyword evidence="10" id="KW-0456">Lyase</keyword>
<dbReference type="GO" id="GO:0008137">
    <property type="term" value="F:NADH dehydrogenase (ubiquinone) activity"/>
    <property type="evidence" value="ECO:0007669"/>
    <property type="project" value="InterPro"/>
</dbReference>
<evidence type="ECO:0000256" key="2">
    <source>
        <dbReference type="ARBA" id="ARBA00005346"/>
    </source>
</evidence>
<evidence type="ECO:0000256" key="7">
    <source>
        <dbReference type="RuleBase" id="RU000320"/>
    </source>
</evidence>
<feature type="transmembrane region" description="Helical" evidence="8">
    <location>
        <begin position="181"/>
        <end position="203"/>
    </location>
</feature>
<dbReference type="Pfam" id="PF00361">
    <property type="entry name" value="Proton_antipo_M"/>
    <property type="match status" value="1"/>
</dbReference>
<feature type="transmembrane region" description="Helical" evidence="8">
    <location>
        <begin position="57"/>
        <end position="77"/>
    </location>
</feature>
<keyword evidence="3" id="KW-1003">Cell membrane</keyword>
<feature type="transmembrane region" description="Helical" evidence="8">
    <location>
        <begin position="305"/>
        <end position="326"/>
    </location>
</feature>
<keyword evidence="4 7" id="KW-0812">Transmembrane</keyword>
<evidence type="ECO:0000313" key="11">
    <source>
        <dbReference type="Proteomes" id="UP000248783"/>
    </source>
</evidence>
<feature type="transmembrane region" description="Helical" evidence="8">
    <location>
        <begin position="215"/>
        <end position="233"/>
    </location>
</feature>
<evidence type="ECO:0000259" key="9">
    <source>
        <dbReference type="Pfam" id="PF00361"/>
    </source>
</evidence>
<feature type="transmembrane region" description="Helical" evidence="8">
    <location>
        <begin position="338"/>
        <end position="362"/>
    </location>
</feature>
<comment type="similarity">
    <text evidence="2">Belongs to the CPA3 antiporters (TC 2.A.63) subunit D family.</text>
</comment>
<dbReference type="PANTHER" id="PTHR42703:SF1">
    <property type="entry name" value="NA(+)_H(+) ANTIPORTER SUBUNIT D1"/>
    <property type="match status" value="1"/>
</dbReference>
<comment type="subcellular location">
    <subcellularLocation>
        <location evidence="1">Cell membrane</location>
        <topology evidence="1">Multi-pass membrane protein</topology>
    </subcellularLocation>
    <subcellularLocation>
        <location evidence="7">Membrane</location>
        <topology evidence="7">Multi-pass membrane protein</topology>
    </subcellularLocation>
</comment>
<feature type="transmembrane region" description="Helical" evidence="8">
    <location>
        <begin position="110"/>
        <end position="127"/>
    </location>
</feature>
<feature type="transmembrane region" description="Helical" evidence="8">
    <location>
        <begin position="454"/>
        <end position="473"/>
    </location>
</feature>
<dbReference type="AlphaFoldDB" id="A0A2W5WTC3"/>
<keyword evidence="6 8" id="KW-0472">Membrane</keyword>
<evidence type="ECO:0000313" key="10">
    <source>
        <dbReference type="EMBL" id="PZR54400.1"/>
    </source>
</evidence>
<dbReference type="PANTHER" id="PTHR42703">
    <property type="entry name" value="NADH DEHYDROGENASE"/>
    <property type="match status" value="1"/>
</dbReference>
<feature type="transmembrane region" description="Helical" evidence="8">
    <location>
        <begin position="245"/>
        <end position="265"/>
    </location>
</feature>
<evidence type="ECO:0000256" key="8">
    <source>
        <dbReference type="SAM" id="Phobius"/>
    </source>
</evidence>
<dbReference type="GO" id="GO:0042773">
    <property type="term" value="P:ATP synthesis coupled electron transport"/>
    <property type="evidence" value="ECO:0007669"/>
    <property type="project" value="InterPro"/>
</dbReference>
<proteinExistence type="inferred from homology"/>
<reference evidence="10 11" key="1">
    <citation type="submission" date="2018-06" db="EMBL/GenBank/DDBJ databases">
        <title>Whole genome sequencing of a novel hydrocarbon degrading bacterial strain, PW21 isolated from oil contaminated produced water sample.</title>
        <authorList>
            <person name="Nagkirti P."/>
            <person name="Shaikh A."/>
            <person name="Gowdaman V."/>
            <person name="Engineer A.E."/>
            <person name="Dagar S."/>
            <person name="Dhakephalkar P.K."/>
        </authorList>
    </citation>
    <scope>NUCLEOTIDE SEQUENCE [LARGE SCALE GENOMIC DNA]</scope>
    <source>
        <strain evidence="10 11">PW21</strain>
    </source>
</reference>
<feature type="transmembrane region" description="Helical" evidence="8">
    <location>
        <begin position="382"/>
        <end position="402"/>
    </location>
</feature>
<keyword evidence="5 8" id="KW-1133">Transmembrane helix</keyword>
<accession>A0A2W5WTC3</accession>
<name>A0A2W5WTC3_9MICO</name>
<dbReference type="InterPro" id="IPR003918">
    <property type="entry name" value="NADH_UbQ_OxRdtase"/>
</dbReference>
<dbReference type="InterPro" id="IPR050586">
    <property type="entry name" value="CPA3_Na-H_Antiporter_D"/>
</dbReference>
<organism evidence="10 11">
    <name type="scientific">Xylanimonas oleitrophica</name>
    <dbReference type="NCBI Taxonomy" id="2607479"/>
    <lineage>
        <taxon>Bacteria</taxon>
        <taxon>Bacillati</taxon>
        <taxon>Actinomycetota</taxon>
        <taxon>Actinomycetes</taxon>
        <taxon>Micrococcales</taxon>
        <taxon>Promicromonosporaceae</taxon>
        <taxon>Xylanimonas</taxon>
    </lineage>
</organism>
<evidence type="ECO:0000256" key="4">
    <source>
        <dbReference type="ARBA" id="ARBA00022692"/>
    </source>
</evidence>
<evidence type="ECO:0000256" key="5">
    <source>
        <dbReference type="ARBA" id="ARBA00022989"/>
    </source>
</evidence>
<dbReference type="Proteomes" id="UP000248783">
    <property type="component" value="Unassembled WGS sequence"/>
</dbReference>
<dbReference type="GO" id="GO:0005886">
    <property type="term" value="C:plasma membrane"/>
    <property type="evidence" value="ECO:0007669"/>
    <property type="project" value="UniProtKB-SubCell"/>
</dbReference>
<comment type="caution">
    <text evidence="10">The sequence shown here is derived from an EMBL/GenBank/DDBJ whole genome shotgun (WGS) entry which is preliminary data.</text>
</comment>
<feature type="transmembrane region" description="Helical" evidence="8">
    <location>
        <begin position="272"/>
        <end position="293"/>
    </location>
</feature>
<feature type="domain" description="NADH:quinone oxidoreductase/Mrp antiporter transmembrane" evidence="9">
    <location>
        <begin position="104"/>
        <end position="359"/>
    </location>
</feature>
<sequence length="574" mass="58798">MVATLVSGPRAGALRDTVCRAAWLATLPAATLTLTGGDEVVRLDWLLLGVSAHLDEVARPLLALTVVLYAVALAFVPRSGARRGPVLSGFLLVCFAASVGVVAAADVVTFYLAFTVMSFTGYALVLHDRTAGARRAARIYMVMTVLGESAVLAAMALVTADGGLVLADAPAAVAASERRDLIVALLLVGFGVKAGTAPLHVWLPLAHSAAPTPASAVLSGVMVKAGLVGWLRFLPLGQDASPGWGTTFVLLALLGGFLAVVAGLLQDNPKVILAYSTISQMGFLAVLVGVALAEPGLAHACVLAAVVYAVHHGVTKASLFLGVQVWSSERVPRWTTTTVLAVAGLSLAGAPFTSGYVAKYGAKEAVGDATFPAAGGAALADVLPWFGLGSTLLLARCAVVLWRRERKGEHSAPVRDGVWAASAVVAVVPVAWLAQRLDPPQAVPGWLSPGTLWAQSWPVLLGVALALAAARLARRRELDDSPLAHPRGDVVPPGDVVAVEERAALAVGRALRRAAARLGSVTGRVRTALAATPSPLPALSAVQARLGLWEASGAVLLFLAAAGLLLALTGGSSP</sequence>
<dbReference type="PRINTS" id="PR01437">
    <property type="entry name" value="NUOXDRDTASE4"/>
</dbReference>
<keyword evidence="11" id="KW-1185">Reference proteome</keyword>